<comment type="catalytic activity">
    <reaction evidence="11">
        <text>malonyl-[ACP] + acetyl-CoA + H(+) = 3-oxobutanoyl-[ACP] + CO2 + CoA</text>
        <dbReference type="Rhea" id="RHEA:12080"/>
        <dbReference type="Rhea" id="RHEA-COMP:9623"/>
        <dbReference type="Rhea" id="RHEA-COMP:9625"/>
        <dbReference type="ChEBI" id="CHEBI:15378"/>
        <dbReference type="ChEBI" id="CHEBI:16526"/>
        <dbReference type="ChEBI" id="CHEBI:57287"/>
        <dbReference type="ChEBI" id="CHEBI:57288"/>
        <dbReference type="ChEBI" id="CHEBI:78449"/>
        <dbReference type="ChEBI" id="CHEBI:78450"/>
        <dbReference type="EC" id="2.3.1.180"/>
    </reaction>
    <physiologicalReaction direction="left-to-right" evidence="11">
        <dbReference type="Rhea" id="RHEA:12081"/>
    </physiologicalReaction>
</comment>
<feature type="domain" description="Beta-ketoacyl-[acyl-carrier-protein] synthase III N-terminal" evidence="14">
    <location>
        <begin position="109"/>
        <end position="187"/>
    </location>
</feature>
<dbReference type="Gene3D" id="3.40.47.10">
    <property type="match status" value="1"/>
</dbReference>
<dbReference type="HAMAP" id="MF_01815">
    <property type="entry name" value="FabH"/>
    <property type="match status" value="1"/>
</dbReference>
<dbReference type="InterPro" id="IPR013747">
    <property type="entry name" value="ACP_syn_III_C"/>
</dbReference>
<evidence type="ECO:0000256" key="5">
    <source>
        <dbReference type="ARBA" id="ARBA00022679"/>
    </source>
</evidence>
<comment type="similarity">
    <text evidence="2 12">Belongs to the thiolase-like superfamily. FabH family.</text>
</comment>
<dbReference type="EMBL" id="CP060244">
    <property type="protein sequence ID" value="QNT78848.1"/>
    <property type="molecule type" value="Genomic_DNA"/>
</dbReference>
<dbReference type="InterPro" id="IPR013751">
    <property type="entry name" value="ACP_syn_III_N"/>
</dbReference>
<feature type="active site" evidence="12">
    <location>
        <position position="115"/>
    </location>
</feature>
<proteinExistence type="inferred from homology"/>
<keyword evidence="10 12" id="KW-0012">Acyltransferase</keyword>
<dbReference type="CDD" id="cd00830">
    <property type="entry name" value="KAS_III"/>
    <property type="match status" value="1"/>
</dbReference>
<comment type="pathway">
    <text evidence="1 12">Lipid metabolism; fatty acid biosynthesis.</text>
</comment>
<dbReference type="RefSeq" id="WP_203413073.1">
    <property type="nucleotide sequence ID" value="NZ_CP060244.1"/>
</dbReference>
<evidence type="ECO:0000256" key="1">
    <source>
        <dbReference type="ARBA" id="ARBA00005194"/>
    </source>
</evidence>
<evidence type="ECO:0000256" key="11">
    <source>
        <dbReference type="ARBA" id="ARBA00051096"/>
    </source>
</evidence>
<evidence type="ECO:0000259" key="13">
    <source>
        <dbReference type="Pfam" id="PF08541"/>
    </source>
</evidence>
<comment type="domain">
    <text evidence="12">The last Arg residue of the ACP-binding site is essential for the weak association between ACP/AcpP and FabH.</text>
</comment>
<sequence>MMPQRSHLVGFGSYLPKKIVTNDDLAHYVDTSHEWIYERTGIVQRHISDEQETAVYMGTQAALKALEFAGEKAEEVDAIFVATSTPDQIFPSTAARIQAELSIKHGFAMDITAACSGFVYALATANAFILSGQIKNALVIGTEVYSRLLDWSDRRTCVLFGDGAGAVLVKAKNKEGGILSSHLHSDGSIGDILYVDGALGIKDASGYIRMNGREVFRHAVMRLSEVVDEALKSNGMTKESVNWLVPHQANLRIIKAMGKKLGLMDSQVIVTVDRHANTSAASIPLALDEAIRGGRIKKDDTILLEALGGGLTWGAILAIY</sequence>
<evidence type="ECO:0000256" key="12">
    <source>
        <dbReference type="HAMAP-Rule" id="MF_01815"/>
    </source>
</evidence>
<evidence type="ECO:0000259" key="14">
    <source>
        <dbReference type="Pfam" id="PF08545"/>
    </source>
</evidence>
<keyword evidence="12" id="KW-0963">Cytoplasm</keyword>
<dbReference type="EC" id="2.3.1.180" evidence="3 12"/>
<keyword evidence="5 12" id="KW-0808">Transferase</keyword>
<evidence type="ECO:0000256" key="4">
    <source>
        <dbReference type="ARBA" id="ARBA00022516"/>
    </source>
</evidence>
<evidence type="ECO:0000256" key="6">
    <source>
        <dbReference type="ARBA" id="ARBA00022832"/>
    </source>
</evidence>
<reference evidence="15 16" key="1">
    <citation type="submission" date="2020-08" db="EMBL/GenBank/DDBJ databases">
        <title>Complete genome sequence of Entomobacter blattae G55GP.</title>
        <authorList>
            <person name="Poehlein A."/>
            <person name="Guzman J."/>
            <person name="Daniel R."/>
            <person name="Vilcinskas A."/>
        </authorList>
    </citation>
    <scope>NUCLEOTIDE SEQUENCE [LARGE SCALE GENOMIC DNA]</scope>
    <source>
        <strain evidence="15 16">G55GP</strain>
    </source>
</reference>
<evidence type="ECO:0000313" key="16">
    <source>
        <dbReference type="Proteomes" id="UP000516349"/>
    </source>
</evidence>
<keyword evidence="8 12" id="KW-0275">Fatty acid biosynthesis</keyword>
<dbReference type="NCBIfam" id="TIGR00747">
    <property type="entry name" value="fabH"/>
    <property type="match status" value="1"/>
</dbReference>
<dbReference type="Pfam" id="PF08545">
    <property type="entry name" value="ACP_syn_III"/>
    <property type="match status" value="1"/>
</dbReference>
<feature type="domain" description="Beta-ketoacyl-[acyl-carrier-protein] synthase III C-terminal" evidence="13">
    <location>
        <begin position="231"/>
        <end position="317"/>
    </location>
</feature>
<dbReference type="GO" id="GO:0033818">
    <property type="term" value="F:beta-ketoacyl-acyl-carrier-protein synthase III activity"/>
    <property type="evidence" value="ECO:0007669"/>
    <property type="project" value="UniProtKB-UniRule"/>
</dbReference>
<feature type="active site" evidence="12">
    <location>
        <position position="247"/>
    </location>
</feature>
<evidence type="ECO:0000313" key="15">
    <source>
        <dbReference type="EMBL" id="QNT78848.1"/>
    </source>
</evidence>
<keyword evidence="7 12" id="KW-0443">Lipid metabolism</keyword>
<dbReference type="PANTHER" id="PTHR43091:SF1">
    <property type="entry name" value="BETA-KETOACYL-[ACYL-CARRIER-PROTEIN] SYNTHASE III, CHLOROPLASTIC"/>
    <property type="match status" value="1"/>
</dbReference>
<comment type="subcellular location">
    <subcellularLocation>
        <location evidence="12">Cytoplasm</location>
    </subcellularLocation>
</comment>
<dbReference type="SUPFAM" id="SSF53901">
    <property type="entry name" value="Thiolase-like"/>
    <property type="match status" value="1"/>
</dbReference>
<dbReference type="KEGG" id="ebla:JGUZn3_16260"/>
<evidence type="ECO:0000256" key="7">
    <source>
        <dbReference type="ARBA" id="ARBA00023098"/>
    </source>
</evidence>
<gene>
    <name evidence="12 15" type="primary">fabH</name>
    <name evidence="15" type="ORF">JGUZn3_16260</name>
</gene>
<keyword evidence="9 12" id="KW-0511">Multifunctional enzyme</keyword>
<dbReference type="FunFam" id="3.40.47.10:FF:000004">
    <property type="entry name" value="3-oxoacyl-[acyl-carrier-protein] synthase 3"/>
    <property type="match status" value="1"/>
</dbReference>
<evidence type="ECO:0000256" key="3">
    <source>
        <dbReference type="ARBA" id="ARBA00012333"/>
    </source>
</evidence>
<keyword evidence="6 12" id="KW-0276">Fatty acid metabolism</keyword>
<feature type="active site" evidence="12">
    <location>
        <position position="277"/>
    </location>
</feature>
<protein>
    <recommendedName>
        <fullName evidence="3 12">Beta-ketoacyl-[acyl-carrier-protein] synthase III</fullName>
        <shortName evidence="12">Beta-ketoacyl-ACP synthase III</shortName>
        <shortName evidence="12">KAS III</shortName>
        <ecNumber evidence="3 12">2.3.1.180</ecNumber>
    </recommendedName>
    <alternativeName>
        <fullName evidence="12">3-oxoacyl-[acyl-carrier-protein] synthase 3</fullName>
    </alternativeName>
    <alternativeName>
        <fullName evidence="12">3-oxoacyl-[acyl-carrier-protein] synthase III</fullName>
    </alternativeName>
</protein>
<dbReference type="Pfam" id="PF08541">
    <property type="entry name" value="ACP_syn_III_C"/>
    <property type="match status" value="1"/>
</dbReference>
<evidence type="ECO:0000256" key="8">
    <source>
        <dbReference type="ARBA" id="ARBA00023160"/>
    </source>
</evidence>
<dbReference type="AlphaFoldDB" id="A0A7H1NST8"/>
<feature type="region of interest" description="ACP-binding" evidence="12">
    <location>
        <begin position="248"/>
        <end position="252"/>
    </location>
</feature>
<organism evidence="15 16">
    <name type="scientific">Entomobacter blattae</name>
    <dbReference type="NCBI Taxonomy" id="2762277"/>
    <lineage>
        <taxon>Bacteria</taxon>
        <taxon>Pseudomonadati</taxon>
        <taxon>Pseudomonadota</taxon>
        <taxon>Alphaproteobacteria</taxon>
        <taxon>Acetobacterales</taxon>
        <taxon>Acetobacteraceae</taxon>
        <taxon>Entomobacter</taxon>
    </lineage>
</organism>
<name>A0A7H1NST8_9PROT</name>
<dbReference type="NCBIfam" id="NF006829">
    <property type="entry name" value="PRK09352.1"/>
    <property type="match status" value="1"/>
</dbReference>
<dbReference type="GO" id="GO:0004315">
    <property type="term" value="F:3-oxoacyl-[acyl-carrier-protein] synthase activity"/>
    <property type="evidence" value="ECO:0007669"/>
    <property type="project" value="InterPro"/>
</dbReference>
<keyword evidence="16" id="KW-1185">Reference proteome</keyword>
<dbReference type="UniPathway" id="UPA00094"/>
<evidence type="ECO:0000256" key="10">
    <source>
        <dbReference type="ARBA" id="ARBA00023315"/>
    </source>
</evidence>
<dbReference type="PANTHER" id="PTHR43091">
    <property type="entry name" value="3-OXOACYL-[ACYL-CARRIER-PROTEIN] SYNTHASE"/>
    <property type="match status" value="1"/>
</dbReference>
<dbReference type="GO" id="GO:0006633">
    <property type="term" value="P:fatty acid biosynthetic process"/>
    <property type="evidence" value="ECO:0007669"/>
    <property type="project" value="UniProtKB-UniRule"/>
</dbReference>
<keyword evidence="4 12" id="KW-0444">Lipid biosynthesis</keyword>
<dbReference type="GO" id="GO:0005737">
    <property type="term" value="C:cytoplasm"/>
    <property type="evidence" value="ECO:0007669"/>
    <property type="project" value="UniProtKB-SubCell"/>
</dbReference>
<comment type="subunit">
    <text evidence="12">Homodimer.</text>
</comment>
<evidence type="ECO:0000256" key="9">
    <source>
        <dbReference type="ARBA" id="ARBA00023268"/>
    </source>
</evidence>
<dbReference type="InterPro" id="IPR016039">
    <property type="entry name" value="Thiolase-like"/>
</dbReference>
<evidence type="ECO:0000256" key="2">
    <source>
        <dbReference type="ARBA" id="ARBA00008642"/>
    </source>
</evidence>
<accession>A0A7H1NST8</accession>
<comment type="function">
    <text evidence="12">Catalyzes the condensation reaction of fatty acid synthesis by the addition to an acyl acceptor of two carbons from malonyl-ACP. Catalyzes the first condensation reaction which initiates fatty acid synthesis and may therefore play a role in governing the total rate of fatty acid production. Possesses both acetoacetyl-ACP synthase and acetyl transacylase activities. Its substrate specificity determines the biosynthesis of branched-chain and/or straight-chain of fatty acids.</text>
</comment>
<dbReference type="Proteomes" id="UP000516349">
    <property type="component" value="Chromosome"/>
</dbReference>
<dbReference type="InterPro" id="IPR004655">
    <property type="entry name" value="FabH"/>
</dbReference>